<evidence type="ECO:0000313" key="2">
    <source>
        <dbReference type="Proteomes" id="UP000689967"/>
    </source>
</evidence>
<accession>A0ABS6HAN6</accession>
<organism evidence="1 2">
    <name type="scientific">Falsiroseomonas oleicola</name>
    <dbReference type="NCBI Taxonomy" id="2801474"/>
    <lineage>
        <taxon>Bacteria</taxon>
        <taxon>Pseudomonadati</taxon>
        <taxon>Pseudomonadota</taxon>
        <taxon>Alphaproteobacteria</taxon>
        <taxon>Acetobacterales</taxon>
        <taxon>Roseomonadaceae</taxon>
        <taxon>Falsiroseomonas</taxon>
    </lineage>
</organism>
<evidence type="ECO:0000313" key="1">
    <source>
        <dbReference type="EMBL" id="MBU8545784.1"/>
    </source>
</evidence>
<dbReference type="RefSeq" id="WP_216877779.1">
    <property type="nucleotide sequence ID" value="NZ_JAERQM010000005.1"/>
</dbReference>
<protein>
    <submittedName>
        <fullName evidence="1">Uncharacterized protein</fullName>
    </submittedName>
</protein>
<dbReference type="EMBL" id="JAERQM010000005">
    <property type="protein sequence ID" value="MBU8545784.1"/>
    <property type="molecule type" value="Genomic_DNA"/>
</dbReference>
<reference evidence="1 2" key="1">
    <citation type="submission" date="2021-01" db="EMBL/GenBank/DDBJ databases">
        <title>Roseomonas sp. nov, a bacterium isolated from an oil production mixture in Yumen Oilfield.</title>
        <authorList>
            <person name="Wu D."/>
        </authorList>
    </citation>
    <scope>NUCLEOTIDE SEQUENCE [LARGE SCALE GENOMIC DNA]</scope>
    <source>
        <strain evidence="1 2">ROY-5-3</strain>
    </source>
</reference>
<name>A0ABS6HAN6_9PROT</name>
<comment type="caution">
    <text evidence="1">The sequence shown here is derived from an EMBL/GenBank/DDBJ whole genome shotgun (WGS) entry which is preliminary data.</text>
</comment>
<proteinExistence type="predicted"/>
<keyword evidence="2" id="KW-1185">Reference proteome</keyword>
<gene>
    <name evidence="1" type="ORF">JJQ90_18825</name>
</gene>
<sequence length="479" mass="52583">MAVRVYRPKISVTLIKTVQRSGSGVAERFSGAARQIDLTPFLSDGGAVKVIKGIAEPAGAFAIAFSDRLDQATRDTLSSRIEAMDLLEIRGARQPHLYAGQPLPLLMRGFVSSVRRVESMQPDGTPQRSVVIQGHDAGKLWQIQRFFFESIYANADAQYLNTFRLQTAVGIEAAWLPVSEMMRQLTERVINAKVRQMSGYADRIIPLFKADRLTVPEGLVSANLIAPFQGAFWGLVELVADRPWNEAFIEDAEDGPSLVFRPTPYKDLAGRLIMAGATDPGTIDVTADDLVSLDVGRSDARVANFFMTPAGTSLLDANALLGVAEIASGSPFDSNHPNNRPELYGLRKMEAESRLLPDAAGILPSQVQGERRDAVGREMLAWHIARARDLRLMNRDNAIFEDGSATLKGGEHLRPGRYLRITRGQQVSEFYMPRVVHSIIPLGAWTTTAVLERGTGFITRVASEGSPYIREGFKGPYDA</sequence>
<dbReference type="Proteomes" id="UP000689967">
    <property type="component" value="Unassembled WGS sequence"/>
</dbReference>